<dbReference type="EMBL" id="AL606658">
    <property type="protein sequence ID" value="CAE04324.1"/>
    <property type="molecule type" value="Genomic_DNA"/>
</dbReference>
<dbReference type="Pfam" id="PF14223">
    <property type="entry name" value="Retrotran_gag_2"/>
    <property type="match status" value="1"/>
</dbReference>
<evidence type="ECO:0000256" key="1">
    <source>
        <dbReference type="SAM" id="MobiDB-lite"/>
    </source>
</evidence>
<dbReference type="PANTHER" id="PTHR47481:SF31">
    <property type="entry name" value="OS01G0873500 PROTEIN"/>
    <property type="match status" value="1"/>
</dbReference>
<evidence type="ECO:0000313" key="3">
    <source>
        <dbReference type="Proteomes" id="UP000000763"/>
    </source>
</evidence>
<organism evidence="2 3">
    <name type="scientific">Oryza sativa subsp. japonica</name>
    <name type="common">Rice</name>
    <dbReference type="NCBI Taxonomy" id="39947"/>
    <lineage>
        <taxon>Eukaryota</taxon>
        <taxon>Viridiplantae</taxon>
        <taxon>Streptophyta</taxon>
        <taxon>Embryophyta</taxon>
        <taxon>Tracheophyta</taxon>
        <taxon>Spermatophyta</taxon>
        <taxon>Magnoliopsida</taxon>
        <taxon>Liliopsida</taxon>
        <taxon>Poales</taxon>
        <taxon>Poaceae</taxon>
        <taxon>BOP clade</taxon>
        <taxon>Oryzoideae</taxon>
        <taxon>Oryzeae</taxon>
        <taxon>Oryzinae</taxon>
        <taxon>Oryza</taxon>
        <taxon>Oryza sativa</taxon>
    </lineage>
</organism>
<dbReference type="Proteomes" id="UP000000763">
    <property type="component" value="Chromosome 4"/>
</dbReference>
<name>Q7XN18_ORYSJ</name>
<feature type="region of interest" description="Disordered" evidence="1">
    <location>
        <begin position="8"/>
        <end position="34"/>
    </location>
</feature>
<feature type="compositionally biased region" description="Low complexity" evidence="1">
    <location>
        <begin position="9"/>
        <end position="21"/>
    </location>
</feature>
<sequence length="425" mass="45459">MSTVRYWRRSSVGAGSGSTAADGRHGIASRPHAGASTGVARLRAISSTAVMNCNAPRAEGRCAGGDATDGCRRAVRERRQRKERSRMTAPFRRAWRSSRAFSTSVDCIYLPPLMPSSSSSGAAAVNLAQGHSVTEKLGKAIMHCGKRKLALQLALTNTKKGTMKVAEYVAKMRALGDEMAAAGRPLDEEDMVQYIISGLDEDFSPIVSALCTKSDPITVGELYSQLLNFETLLDLYRNTGQGGAAFVANRGGGRGNKNGAHNNFNGGSGRGALRGRGGGQARGGQGRGTGPWIFHILGQDRCPTCQVCFKRGHTAADCWYRFDEDYVADEKLAAAATNSYGATDHITGELEKLTTKEKYNGGEQIHTASGAAKKNLISASQLAADNSAFLELHSKFFSIKDLVTKDILLEGKCRHGLYLIPNSFG</sequence>
<dbReference type="PANTHER" id="PTHR47481">
    <property type="match status" value="1"/>
</dbReference>
<reference evidence="3" key="1">
    <citation type="journal article" date="2005" name="Nature">
        <title>The map-based sequence of the rice genome.</title>
        <authorList>
            <consortium name="International rice genome sequencing project (IRGSP)"/>
            <person name="Matsumoto T."/>
            <person name="Wu J."/>
            <person name="Kanamori H."/>
            <person name="Katayose Y."/>
            <person name="Fujisawa M."/>
            <person name="Namiki N."/>
            <person name="Mizuno H."/>
            <person name="Yamamoto K."/>
            <person name="Antonio B.A."/>
            <person name="Baba T."/>
            <person name="Sakata K."/>
            <person name="Nagamura Y."/>
            <person name="Aoki H."/>
            <person name="Arikawa K."/>
            <person name="Arita K."/>
            <person name="Bito T."/>
            <person name="Chiden Y."/>
            <person name="Fujitsuka N."/>
            <person name="Fukunaka R."/>
            <person name="Hamada M."/>
            <person name="Harada C."/>
            <person name="Hayashi A."/>
            <person name="Hijishita S."/>
            <person name="Honda M."/>
            <person name="Hosokawa S."/>
            <person name="Ichikawa Y."/>
            <person name="Idonuma A."/>
            <person name="Iijima M."/>
            <person name="Ikeda M."/>
            <person name="Ikeno M."/>
            <person name="Ito K."/>
            <person name="Ito S."/>
            <person name="Ito T."/>
            <person name="Ito Y."/>
            <person name="Ito Y."/>
            <person name="Iwabuchi A."/>
            <person name="Kamiya K."/>
            <person name="Karasawa W."/>
            <person name="Kurita K."/>
            <person name="Katagiri S."/>
            <person name="Kikuta A."/>
            <person name="Kobayashi H."/>
            <person name="Kobayashi N."/>
            <person name="Machita K."/>
            <person name="Maehara T."/>
            <person name="Masukawa M."/>
            <person name="Mizubayashi T."/>
            <person name="Mukai Y."/>
            <person name="Nagasaki H."/>
            <person name="Nagata Y."/>
            <person name="Naito S."/>
            <person name="Nakashima M."/>
            <person name="Nakama Y."/>
            <person name="Nakamichi Y."/>
            <person name="Nakamura M."/>
            <person name="Meguro A."/>
            <person name="Negishi M."/>
            <person name="Ohta I."/>
            <person name="Ohta T."/>
            <person name="Okamoto M."/>
            <person name="Ono N."/>
            <person name="Saji S."/>
            <person name="Sakaguchi M."/>
            <person name="Sakai K."/>
            <person name="Shibata M."/>
            <person name="Shimokawa T."/>
            <person name="Song J."/>
            <person name="Takazaki Y."/>
            <person name="Terasawa K."/>
            <person name="Tsugane M."/>
            <person name="Tsuji K."/>
            <person name="Ueda S."/>
            <person name="Waki K."/>
            <person name="Yamagata H."/>
            <person name="Yamamoto M."/>
            <person name="Yamamoto S."/>
            <person name="Yamane H."/>
            <person name="Yoshiki S."/>
            <person name="Yoshihara R."/>
            <person name="Yukawa K."/>
            <person name="Zhong H."/>
            <person name="Yano M."/>
            <person name="Yuan Q."/>
            <person name="Ouyang S."/>
            <person name="Liu J."/>
            <person name="Jones K.M."/>
            <person name="Gansberger K."/>
            <person name="Moffat K."/>
            <person name="Hill J."/>
            <person name="Bera J."/>
            <person name="Fadrosh D."/>
            <person name="Jin S."/>
            <person name="Johri S."/>
            <person name="Kim M."/>
            <person name="Overton L."/>
            <person name="Reardon M."/>
            <person name="Tsitrin T."/>
            <person name="Vuong H."/>
            <person name="Weaver B."/>
            <person name="Ciecko A."/>
            <person name="Tallon L."/>
            <person name="Jackson J."/>
            <person name="Pai G."/>
            <person name="Aken S.V."/>
            <person name="Utterback T."/>
            <person name="Reidmuller S."/>
            <person name="Feldblyum T."/>
            <person name="Hsiao J."/>
            <person name="Zismann V."/>
            <person name="Iobst S."/>
            <person name="de Vazeille A.R."/>
            <person name="Buell C.R."/>
            <person name="Ying K."/>
            <person name="Li Y."/>
            <person name="Lu T."/>
            <person name="Huang Y."/>
            <person name="Zhao Q."/>
            <person name="Feng Q."/>
            <person name="Zhang L."/>
            <person name="Zhu J."/>
            <person name="Weng Q."/>
            <person name="Mu J."/>
            <person name="Lu Y."/>
            <person name="Fan D."/>
            <person name="Liu Y."/>
            <person name="Guan J."/>
            <person name="Zhang Y."/>
            <person name="Yu S."/>
            <person name="Liu X."/>
            <person name="Zhang Y."/>
            <person name="Hong G."/>
            <person name="Han B."/>
            <person name="Choisne N."/>
            <person name="Demange N."/>
            <person name="Orjeda G."/>
            <person name="Samain S."/>
            <person name="Cattolico L."/>
            <person name="Pelletier E."/>
            <person name="Couloux A."/>
            <person name="Segurens B."/>
            <person name="Wincker P."/>
            <person name="D'Hont A."/>
            <person name="Scarpelli C."/>
            <person name="Weissenbach J."/>
            <person name="Salanoubat M."/>
            <person name="Quetier F."/>
            <person name="Yu Y."/>
            <person name="Kim H.R."/>
            <person name="Rambo T."/>
            <person name="Currie J."/>
            <person name="Collura K."/>
            <person name="Luo M."/>
            <person name="Yang T."/>
            <person name="Ammiraju J.S.S."/>
            <person name="Engler F."/>
            <person name="Soderlund C."/>
            <person name="Wing R.A."/>
            <person name="Palmer L.E."/>
            <person name="de la Bastide M."/>
            <person name="Spiegel L."/>
            <person name="Nascimento L."/>
            <person name="Zutavern T."/>
            <person name="O'Shaughnessy A."/>
            <person name="Dike S."/>
            <person name="Dedhia N."/>
            <person name="Preston R."/>
            <person name="Balija V."/>
            <person name="McCombie W.R."/>
            <person name="Chow T."/>
            <person name="Chen H."/>
            <person name="Chung M."/>
            <person name="Chen C."/>
            <person name="Shaw J."/>
            <person name="Wu H."/>
            <person name="Hsiao K."/>
            <person name="Chao Y."/>
            <person name="Chu M."/>
            <person name="Cheng C."/>
            <person name="Hour A."/>
            <person name="Lee P."/>
            <person name="Lin S."/>
            <person name="Lin Y."/>
            <person name="Liou J."/>
            <person name="Liu S."/>
            <person name="Hsing Y."/>
            <person name="Raghuvanshi S."/>
            <person name="Mohanty A."/>
            <person name="Bharti A.K."/>
            <person name="Gaur A."/>
            <person name="Gupta V."/>
            <person name="Kumar D."/>
            <person name="Ravi V."/>
            <person name="Vij S."/>
            <person name="Kapur A."/>
            <person name="Khurana P."/>
            <person name="Khurana P."/>
            <person name="Khurana J.P."/>
            <person name="Tyagi A.K."/>
            <person name="Gaikwad K."/>
            <person name="Singh A."/>
            <person name="Dalal V."/>
            <person name="Srivastava S."/>
            <person name="Dixit A."/>
            <person name="Pal A.K."/>
            <person name="Ghazi I.A."/>
            <person name="Yadav M."/>
            <person name="Pandit A."/>
            <person name="Bhargava A."/>
            <person name="Sureshbabu K."/>
            <person name="Batra K."/>
            <person name="Sharma T.R."/>
            <person name="Mohapatra T."/>
            <person name="Singh N.K."/>
            <person name="Messing J."/>
            <person name="Nelson A.B."/>
            <person name="Fuks G."/>
            <person name="Kavchok S."/>
            <person name="Keizer G."/>
            <person name="Linton E."/>
            <person name="Llaca V."/>
            <person name="Song R."/>
            <person name="Tanyolac B."/>
            <person name="Young S."/>
            <person name="Ho-Il K."/>
            <person name="Hahn J.H."/>
            <person name="Sangsakoo G."/>
            <person name="Vanavichit A."/>
            <person name="de Mattos Luiz.A.T."/>
            <person name="Zimmer P.D."/>
            <person name="Malone G."/>
            <person name="Dellagostin O."/>
            <person name="de Oliveira A.C."/>
            <person name="Bevan M."/>
            <person name="Bancroft I."/>
            <person name="Minx P."/>
            <person name="Cordum H."/>
            <person name="Wilson R."/>
            <person name="Cheng Z."/>
            <person name="Jin W."/>
            <person name="Jiang J."/>
            <person name="Leong S.A."/>
            <person name="Iwama H."/>
            <person name="Gojobori T."/>
            <person name="Itoh T."/>
            <person name="Niimura Y."/>
            <person name="Fujii Y."/>
            <person name="Habara T."/>
            <person name="Sakai H."/>
            <person name="Sato Y."/>
            <person name="Wilson G."/>
            <person name="Kumar K."/>
            <person name="McCouch S."/>
            <person name="Juretic N."/>
            <person name="Hoen D."/>
            <person name="Wright S."/>
            <person name="Bruskiewich R."/>
            <person name="Bureau T."/>
            <person name="Miyao A."/>
            <person name="Hirochika H."/>
            <person name="Nishikawa T."/>
            <person name="Kadowaki K."/>
            <person name="Sugiura M."/>
            <person name="Burr B."/>
            <person name="Sasaki T."/>
        </authorList>
    </citation>
    <scope>NUCLEOTIDE SEQUENCE [LARGE SCALE GENOMIC DNA]</scope>
    <source>
        <strain evidence="3">cv. Nipponbare</strain>
    </source>
</reference>
<reference evidence="3" key="2">
    <citation type="journal article" date="2008" name="Nucleic Acids Res.">
        <title>The rice annotation project database (RAP-DB): 2008 update.</title>
        <authorList>
            <consortium name="The rice annotation project (RAP)"/>
        </authorList>
    </citation>
    <scope>GENOME REANNOTATION</scope>
    <source>
        <strain evidence="3">cv. Nipponbare</strain>
    </source>
</reference>
<dbReference type="AlphaFoldDB" id="Q7XN18"/>
<gene>
    <name evidence="2" type="primary">OSJNBb0016D16.15</name>
</gene>
<protein>
    <submittedName>
        <fullName evidence="2">OSJNBb0016D16.15 protein</fullName>
    </submittedName>
</protein>
<proteinExistence type="predicted"/>
<evidence type="ECO:0000313" key="2">
    <source>
        <dbReference type="EMBL" id="CAE04324.1"/>
    </source>
</evidence>
<accession>Q7XN18</accession>